<dbReference type="EMBL" id="KZ857425">
    <property type="protein sequence ID" value="RDX46644.1"/>
    <property type="molecule type" value="Genomic_DNA"/>
</dbReference>
<dbReference type="Proteomes" id="UP000256964">
    <property type="component" value="Unassembled WGS sequence"/>
</dbReference>
<gene>
    <name evidence="1" type="ORF">OH76DRAFT_825103</name>
</gene>
<proteinExistence type="predicted"/>
<dbReference type="AlphaFoldDB" id="A0A371D275"/>
<protein>
    <submittedName>
        <fullName evidence="1">Uncharacterized protein</fullName>
    </submittedName>
</protein>
<name>A0A371D275_9APHY</name>
<sequence>MSIRGHNCMYHMWDYPKLVTMRAYMAPNTASSSLMRARHPRLLSCHHHVTAHRYVGRVSAAPLRPGHNGPCTEIQQDSHCTSNNYRL</sequence>
<reference evidence="1 2" key="1">
    <citation type="journal article" date="2018" name="Biotechnol. Biofuels">
        <title>Integrative visual omics of the white-rot fungus Polyporus brumalis exposes the biotechnological potential of its oxidative enzymes for delignifying raw plant biomass.</title>
        <authorList>
            <person name="Miyauchi S."/>
            <person name="Rancon A."/>
            <person name="Drula E."/>
            <person name="Hage H."/>
            <person name="Chaduli D."/>
            <person name="Favel A."/>
            <person name="Grisel S."/>
            <person name="Henrissat B."/>
            <person name="Herpoel-Gimbert I."/>
            <person name="Ruiz-Duenas F.J."/>
            <person name="Chevret D."/>
            <person name="Hainaut M."/>
            <person name="Lin J."/>
            <person name="Wang M."/>
            <person name="Pangilinan J."/>
            <person name="Lipzen A."/>
            <person name="Lesage-Meessen L."/>
            <person name="Navarro D."/>
            <person name="Riley R."/>
            <person name="Grigoriev I.V."/>
            <person name="Zhou S."/>
            <person name="Raouche S."/>
            <person name="Rosso M.N."/>
        </authorList>
    </citation>
    <scope>NUCLEOTIDE SEQUENCE [LARGE SCALE GENOMIC DNA]</scope>
    <source>
        <strain evidence="1 2">BRFM 1820</strain>
    </source>
</reference>
<accession>A0A371D275</accession>
<evidence type="ECO:0000313" key="2">
    <source>
        <dbReference type="Proteomes" id="UP000256964"/>
    </source>
</evidence>
<keyword evidence="2" id="KW-1185">Reference proteome</keyword>
<evidence type="ECO:0000313" key="1">
    <source>
        <dbReference type="EMBL" id="RDX46644.1"/>
    </source>
</evidence>
<organism evidence="1 2">
    <name type="scientific">Lentinus brumalis</name>
    <dbReference type="NCBI Taxonomy" id="2498619"/>
    <lineage>
        <taxon>Eukaryota</taxon>
        <taxon>Fungi</taxon>
        <taxon>Dikarya</taxon>
        <taxon>Basidiomycota</taxon>
        <taxon>Agaricomycotina</taxon>
        <taxon>Agaricomycetes</taxon>
        <taxon>Polyporales</taxon>
        <taxon>Polyporaceae</taxon>
        <taxon>Lentinus</taxon>
    </lineage>
</organism>